<evidence type="ECO:0000259" key="3">
    <source>
        <dbReference type="Pfam" id="PF13518"/>
    </source>
</evidence>
<protein>
    <submittedName>
        <fullName evidence="4">Helix-turn-helix domain-containing protein</fullName>
    </submittedName>
</protein>
<dbReference type="InterPro" id="IPR036388">
    <property type="entry name" value="WH-like_DNA-bd_sf"/>
</dbReference>
<evidence type="ECO:0000313" key="4">
    <source>
        <dbReference type="EMBL" id="MBR7797867.1"/>
    </source>
</evidence>
<proteinExistence type="predicted"/>
<dbReference type="Proteomes" id="UP000675284">
    <property type="component" value="Unassembled WGS sequence"/>
</dbReference>
<dbReference type="AlphaFoldDB" id="A0A941ICZ0"/>
<sequence length="138" mass="15856">MNKEQIESTLKDYHWMIKEINRQRKLLNEDIGTRLVAPSGIESSLPKAQGTVSDPVAQEVIRRDKKSSWIVKLEKKVLFIQERLPAIKDPREATVLECMLDGMTISAISQHMGLSRRHIYNIKESIVDKISQFTHSSQ</sequence>
<dbReference type="InterPro" id="IPR016032">
    <property type="entry name" value="Sig_transdc_resp-reg_C-effctor"/>
</dbReference>
<dbReference type="SUPFAM" id="SSF46894">
    <property type="entry name" value="C-terminal effector domain of the bipartite response regulators"/>
    <property type="match status" value="1"/>
</dbReference>
<dbReference type="GO" id="GO:0006355">
    <property type="term" value="P:regulation of DNA-templated transcription"/>
    <property type="evidence" value="ECO:0007669"/>
    <property type="project" value="InterPro"/>
</dbReference>
<evidence type="ECO:0000256" key="2">
    <source>
        <dbReference type="ARBA" id="ARBA00023163"/>
    </source>
</evidence>
<dbReference type="EMBL" id="JAGSOT010000073">
    <property type="protein sequence ID" value="MBR7797867.1"/>
    <property type="molecule type" value="Genomic_DNA"/>
</dbReference>
<keyword evidence="5" id="KW-1185">Reference proteome</keyword>
<reference evidence="4" key="1">
    <citation type="submission" date="2021-04" db="EMBL/GenBank/DDBJ databases">
        <title>Isolation and polyphasic classification of algal microorganism.</title>
        <authorList>
            <person name="Wang S."/>
        </authorList>
    </citation>
    <scope>NUCLEOTIDE SEQUENCE</scope>
    <source>
        <strain evidence="4">720a</strain>
    </source>
</reference>
<comment type="caution">
    <text evidence="4">The sequence shown here is derived from an EMBL/GenBank/DDBJ whole genome shotgun (WGS) entry which is preliminary data.</text>
</comment>
<feature type="domain" description="Insertion element IS150 protein InsJ-like helix-turn-helix" evidence="3">
    <location>
        <begin position="95"/>
        <end position="123"/>
    </location>
</feature>
<dbReference type="RefSeq" id="WP_026681894.1">
    <property type="nucleotide sequence ID" value="NZ_BAAACY010000036.1"/>
</dbReference>
<name>A0A941ICZ0_9BACI</name>
<keyword evidence="1" id="KW-0805">Transcription regulation</keyword>
<dbReference type="Gene3D" id="1.10.10.10">
    <property type="entry name" value="Winged helix-like DNA-binding domain superfamily/Winged helix DNA-binding domain"/>
    <property type="match status" value="1"/>
</dbReference>
<dbReference type="GO" id="GO:0003677">
    <property type="term" value="F:DNA binding"/>
    <property type="evidence" value="ECO:0007669"/>
    <property type="project" value="InterPro"/>
</dbReference>
<gene>
    <name evidence="4" type="ORF">KCX74_17725</name>
</gene>
<evidence type="ECO:0000313" key="5">
    <source>
        <dbReference type="Proteomes" id="UP000675284"/>
    </source>
</evidence>
<keyword evidence="2" id="KW-0804">Transcription</keyword>
<evidence type="ECO:0000256" key="1">
    <source>
        <dbReference type="ARBA" id="ARBA00023015"/>
    </source>
</evidence>
<dbReference type="Pfam" id="PF13518">
    <property type="entry name" value="HTH_28"/>
    <property type="match status" value="1"/>
</dbReference>
<accession>A0A941ICZ0</accession>
<organism evidence="4 5">
    <name type="scientific">Virgibacillus salarius</name>
    <dbReference type="NCBI Taxonomy" id="447199"/>
    <lineage>
        <taxon>Bacteria</taxon>
        <taxon>Bacillati</taxon>
        <taxon>Bacillota</taxon>
        <taxon>Bacilli</taxon>
        <taxon>Bacillales</taxon>
        <taxon>Bacillaceae</taxon>
        <taxon>Virgibacillus</taxon>
    </lineage>
</organism>
<dbReference type="InterPro" id="IPR055247">
    <property type="entry name" value="InsJ-like_HTH"/>
</dbReference>